<sequence>MKFQTLVFDILVFLTFLDTTVAKTRRTALVRVHNKTPYTITEVEVQHKYSNNYKNRHSWESIPSGQKSVTFEVEYNTGAFTTGRDWWFVSWLDQNQKTFAFSNPKNFRRIFDAFDNFAGARGGRDSLFNSESTSGFKQHILRKEDANEVTEIIISQGDTDNIVFASRSGKSTTGSKHVEIHDGGRRPFWAIAHRVLDERGIDAALAHGV</sequence>
<dbReference type="Proteomes" id="UP000054481">
    <property type="component" value="Unassembled WGS sequence"/>
</dbReference>
<reference evidence="3 4" key="1">
    <citation type="journal article" date="2014" name="Genome Biol. Evol.">
        <title>Comparative genomics and transcriptomics analyses reveal divergent lifestyle features of nematode endoparasitic fungus Hirsutella minnesotensis.</title>
        <authorList>
            <person name="Lai Y."/>
            <person name="Liu K."/>
            <person name="Zhang X."/>
            <person name="Zhang X."/>
            <person name="Li K."/>
            <person name="Wang N."/>
            <person name="Shu C."/>
            <person name="Wu Y."/>
            <person name="Wang C."/>
            <person name="Bushley K.E."/>
            <person name="Xiang M."/>
            <person name="Liu X."/>
        </authorList>
    </citation>
    <scope>NUCLEOTIDE SEQUENCE [LARGE SCALE GENOMIC DNA]</scope>
    <source>
        <strain evidence="3 4">3608</strain>
    </source>
</reference>
<dbReference type="InterPro" id="IPR041157">
    <property type="entry name" value="PUD1/2"/>
</dbReference>
<feature type="signal peptide" evidence="1">
    <location>
        <begin position="1"/>
        <end position="22"/>
    </location>
</feature>
<protein>
    <recommendedName>
        <fullName evidence="2">Up-regulated in Daf-2 domain-containing protein</fullName>
    </recommendedName>
</protein>
<dbReference type="PANTHER" id="PTHR31557:SF0">
    <property type="entry name" value="5C820-RELATED"/>
    <property type="match status" value="1"/>
</dbReference>
<name>A0A0F7ZZJ0_9HYPO</name>
<feature type="domain" description="Up-regulated in Daf-2" evidence="2">
    <location>
        <begin position="24"/>
        <end position="174"/>
    </location>
</feature>
<accession>A0A0F7ZZJ0</accession>
<dbReference type="EMBL" id="KQ030527">
    <property type="protein sequence ID" value="KJZ74307.1"/>
    <property type="molecule type" value="Genomic_DNA"/>
</dbReference>
<evidence type="ECO:0000259" key="2">
    <source>
        <dbReference type="Pfam" id="PF18457"/>
    </source>
</evidence>
<dbReference type="AlphaFoldDB" id="A0A0F7ZZJ0"/>
<evidence type="ECO:0000256" key="1">
    <source>
        <dbReference type="SAM" id="SignalP"/>
    </source>
</evidence>
<dbReference type="Pfam" id="PF18457">
    <property type="entry name" value="PUD1_2"/>
    <property type="match status" value="1"/>
</dbReference>
<evidence type="ECO:0000313" key="3">
    <source>
        <dbReference type="EMBL" id="KJZ74307.1"/>
    </source>
</evidence>
<organism evidence="3 4">
    <name type="scientific">Hirsutella minnesotensis 3608</name>
    <dbReference type="NCBI Taxonomy" id="1043627"/>
    <lineage>
        <taxon>Eukaryota</taxon>
        <taxon>Fungi</taxon>
        <taxon>Dikarya</taxon>
        <taxon>Ascomycota</taxon>
        <taxon>Pezizomycotina</taxon>
        <taxon>Sordariomycetes</taxon>
        <taxon>Hypocreomycetidae</taxon>
        <taxon>Hypocreales</taxon>
        <taxon>Ophiocordycipitaceae</taxon>
        <taxon>Hirsutella</taxon>
    </lineage>
</organism>
<dbReference type="PANTHER" id="PTHR31557">
    <property type="entry name" value="5C820-RELATED-RELATED"/>
    <property type="match status" value="1"/>
</dbReference>
<keyword evidence="1" id="KW-0732">Signal</keyword>
<dbReference type="Gene3D" id="2.60.40.3820">
    <property type="match status" value="1"/>
</dbReference>
<keyword evidence="4" id="KW-1185">Reference proteome</keyword>
<proteinExistence type="predicted"/>
<evidence type="ECO:0000313" key="4">
    <source>
        <dbReference type="Proteomes" id="UP000054481"/>
    </source>
</evidence>
<feature type="chain" id="PRO_5002526302" description="Up-regulated in Daf-2 domain-containing protein" evidence="1">
    <location>
        <begin position="23"/>
        <end position="209"/>
    </location>
</feature>
<dbReference type="OrthoDB" id="5785880at2759"/>
<gene>
    <name evidence="3" type="ORF">HIM_06313</name>
</gene>